<accession>A0AAD1UR66</accession>
<dbReference type="Proteomes" id="UP001295684">
    <property type="component" value="Unassembled WGS sequence"/>
</dbReference>
<name>A0AAD1UR66_EUPCR</name>
<gene>
    <name evidence="1" type="ORF">ECRASSUSDP1_LOCUS13617</name>
</gene>
<keyword evidence="2" id="KW-1185">Reference proteome</keyword>
<proteinExistence type="predicted"/>
<evidence type="ECO:0000313" key="2">
    <source>
        <dbReference type="Proteomes" id="UP001295684"/>
    </source>
</evidence>
<organism evidence="1 2">
    <name type="scientific">Euplotes crassus</name>
    <dbReference type="NCBI Taxonomy" id="5936"/>
    <lineage>
        <taxon>Eukaryota</taxon>
        <taxon>Sar</taxon>
        <taxon>Alveolata</taxon>
        <taxon>Ciliophora</taxon>
        <taxon>Intramacronucleata</taxon>
        <taxon>Spirotrichea</taxon>
        <taxon>Hypotrichia</taxon>
        <taxon>Euplotida</taxon>
        <taxon>Euplotidae</taxon>
        <taxon>Moneuplotes</taxon>
    </lineage>
</organism>
<dbReference type="AlphaFoldDB" id="A0AAD1UR66"/>
<evidence type="ECO:0000313" key="1">
    <source>
        <dbReference type="EMBL" id="CAI2372288.1"/>
    </source>
</evidence>
<reference evidence="1" key="1">
    <citation type="submission" date="2023-07" db="EMBL/GenBank/DDBJ databases">
        <authorList>
            <consortium name="AG Swart"/>
            <person name="Singh M."/>
            <person name="Singh A."/>
            <person name="Seah K."/>
            <person name="Emmerich C."/>
        </authorList>
    </citation>
    <scope>NUCLEOTIDE SEQUENCE</scope>
    <source>
        <strain evidence="1">DP1</strain>
    </source>
</reference>
<dbReference type="EMBL" id="CAMPGE010013564">
    <property type="protein sequence ID" value="CAI2372288.1"/>
    <property type="molecule type" value="Genomic_DNA"/>
</dbReference>
<comment type="caution">
    <text evidence="1">The sequence shown here is derived from an EMBL/GenBank/DDBJ whole genome shotgun (WGS) entry which is preliminary data.</text>
</comment>
<sequence length="256" mass="30007">MEKKTQRNTKRREVNKVLICERLAPRMELRLHDSIDENLNEKLCPNKKPYNFLLRERIKLRRTERYIVNSTLLSKFKIEPALAKEIFTVKYLFLDIRNCVFNAGLTGSKNFLRIMSKAFCFVTEQVYIIRCTLGPKDITRILICCGLIKKFHITECNIPIQTSVSQNYTVSNNKLKRVKFSYCKLAGKEETKETALVLFNNILELFLNSPFKNTLKTFFYHCRHPIFTNFTLPGTVESCYKVHDSAPNFVKLKMNV</sequence>
<protein>
    <submittedName>
        <fullName evidence="1">Uncharacterized protein</fullName>
    </submittedName>
</protein>